<gene>
    <name evidence="8 9" type="primary">corA</name>
    <name evidence="9" type="ORF">C1752_00523</name>
</gene>
<evidence type="ECO:0000313" key="9">
    <source>
        <dbReference type="EMBL" id="PZD75129.1"/>
    </source>
</evidence>
<accession>A0A2W1JPA3</accession>
<reference evidence="9 10" key="1">
    <citation type="journal article" date="2018" name="Sci. Rep.">
        <title>A novel species of the marine cyanobacterium Acaryochloris with a unique pigment content and lifestyle.</title>
        <authorList>
            <person name="Partensky F."/>
            <person name="Six C."/>
            <person name="Ratin M."/>
            <person name="Garczarek L."/>
            <person name="Vaulot D."/>
            <person name="Probert I."/>
            <person name="Calteau A."/>
            <person name="Gourvil P."/>
            <person name="Marie D."/>
            <person name="Grebert T."/>
            <person name="Bouchier C."/>
            <person name="Le Panse S."/>
            <person name="Gachenot M."/>
            <person name="Rodriguez F."/>
            <person name="Garrido J.L."/>
        </authorList>
    </citation>
    <scope>NUCLEOTIDE SEQUENCE [LARGE SCALE GENOMIC DNA]</scope>
    <source>
        <strain evidence="9 10">RCC1774</strain>
    </source>
</reference>
<evidence type="ECO:0000256" key="4">
    <source>
        <dbReference type="ARBA" id="ARBA00022475"/>
    </source>
</evidence>
<feature type="transmembrane region" description="Helical" evidence="8">
    <location>
        <begin position="301"/>
        <end position="321"/>
    </location>
</feature>
<evidence type="ECO:0000313" key="10">
    <source>
        <dbReference type="Proteomes" id="UP000248857"/>
    </source>
</evidence>
<evidence type="ECO:0000256" key="7">
    <source>
        <dbReference type="ARBA" id="ARBA00023136"/>
    </source>
</evidence>
<dbReference type="EMBL" id="PQWO01000001">
    <property type="protein sequence ID" value="PZD75129.1"/>
    <property type="molecule type" value="Genomic_DNA"/>
</dbReference>
<sequence length="364" mass="41619">MTQFPASPPDYADYFYDQPGSAPGTLMIDEDAHPPEITLIEYDAMRSRRAAIANPEDCLACLDTEMVSWIDVQGLGSESILRRLGQVFHLHPLVLEDVVNVPQRSKVENYEDQLVLVARMVLPAAGEPGFTSEQVSFILQDHTLLTVQEHPGDCFDPVRQRIRFKKGSIRRAGADYLAYSLLDAVVDGFFPILENYSDQLEILEDEILLNPSRELLNQVHTLKRELLSLRRLSWSQRDAIASLLRDDSPLISEEVKVYLRDCHDHAIQILEMVETYREFAASLMDVYLSSVSNRMNEVMKILTVISTIFIPLTFIAGIYGMNFKNMPELNWEWGYAMVWFLMGAIASSLVYFFWKRGWFSNFSG</sequence>
<dbReference type="InterPro" id="IPR045861">
    <property type="entry name" value="CorA_cytoplasmic_dom"/>
</dbReference>
<dbReference type="InterPro" id="IPR004488">
    <property type="entry name" value="Mg/Co-transport_prot_CorA"/>
</dbReference>
<evidence type="ECO:0000256" key="2">
    <source>
        <dbReference type="ARBA" id="ARBA00009765"/>
    </source>
</evidence>
<keyword evidence="8" id="KW-0406">Ion transport</keyword>
<dbReference type="InterPro" id="IPR002523">
    <property type="entry name" value="MgTranspt_CorA/ZnTranspt_ZntB"/>
</dbReference>
<proteinExistence type="inferred from homology"/>
<dbReference type="InterPro" id="IPR045863">
    <property type="entry name" value="CorA_TM1_TM2"/>
</dbReference>
<dbReference type="SUPFAM" id="SSF143865">
    <property type="entry name" value="CorA soluble domain-like"/>
    <property type="match status" value="1"/>
</dbReference>
<dbReference type="Pfam" id="PF01544">
    <property type="entry name" value="CorA"/>
    <property type="match status" value="1"/>
</dbReference>
<dbReference type="GO" id="GO:0000287">
    <property type="term" value="F:magnesium ion binding"/>
    <property type="evidence" value="ECO:0007669"/>
    <property type="project" value="TreeGrafter"/>
</dbReference>
<dbReference type="PANTHER" id="PTHR46494">
    <property type="entry name" value="CORA FAMILY METAL ION TRANSPORTER (EUROFUNG)"/>
    <property type="match status" value="1"/>
</dbReference>
<dbReference type="OrthoDB" id="9803416at2"/>
<dbReference type="RefSeq" id="WP_110984486.1">
    <property type="nucleotide sequence ID" value="NZ_CAWNWM010000001.1"/>
</dbReference>
<dbReference type="NCBIfam" id="TIGR00383">
    <property type="entry name" value="corA"/>
    <property type="match status" value="1"/>
</dbReference>
<comment type="similarity">
    <text evidence="2 8">Belongs to the CorA metal ion transporter (MIT) (TC 1.A.35) family.</text>
</comment>
<protein>
    <recommendedName>
        <fullName evidence="8">Magnesium transport protein CorA</fullName>
    </recommendedName>
</protein>
<dbReference type="Gene3D" id="1.20.58.340">
    <property type="entry name" value="Magnesium transport protein CorA, transmembrane region"/>
    <property type="match status" value="2"/>
</dbReference>
<comment type="function">
    <text evidence="8">Mediates influx of magnesium ions.</text>
</comment>
<keyword evidence="5 8" id="KW-0812">Transmembrane</keyword>
<comment type="caution">
    <text evidence="9">The sequence shown here is derived from an EMBL/GenBank/DDBJ whole genome shotgun (WGS) entry which is preliminary data.</text>
</comment>
<organism evidence="9 10">
    <name type="scientific">Acaryochloris thomasi RCC1774</name>
    <dbReference type="NCBI Taxonomy" id="1764569"/>
    <lineage>
        <taxon>Bacteria</taxon>
        <taxon>Bacillati</taxon>
        <taxon>Cyanobacteriota</taxon>
        <taxon>Cyanophyceae</taxon>
        <taxon>Acaryochloridales</taxon>
        <taxon>Acaryochloridaceae</taxon>
        <taxon>Acaryochloris</taxon>
        <taxon>Acaryochloris thomasi</taxon>
    </lineage>
</organism>
<evidence type="ECO:0000256" key="5">
    <source>
        <dbReference type="ARBA" id="ARBA00022692"/>
    </source>
</evidence>
<dbReference type="GO" id="GO:0015095">
    <property type="term" value="F:magnesium ion transmembrane transporter activity"/>
    <property type="evidence" value="ECO:0007669"/>
    <property type="project" value="UniProtKB-UniRule"/>
</dbReference>
<dbReference type="Gene3D" id="3.30.460.20">
    <property type="entry name" value="CorA soluble domain-like"/>
    <property type="match status" value="1"/>
</dbReference>
<evidence type="ECO:0000256" key="3">
    <source>
        <dbReference type="ARBA" id="ARBA00022448"/>
    </source>
</evidence>
<dbReference type="GO" id="GO:0005886">
    <property type="term" value="C:plasma membrane"/>
    <property type="evidence" value="ECO:0007669"/>
    <property type="project" value="UniProtKB-SubCell"/>
</dbReference>
<dbReference type="GO" id="GO:0050897">
    <property type="term" value="F:cobalt ion binding"/>
    <property type="evidence" value="ECO:0007669"/>
    <property type="project" value="TreeGrafter"/>
</dbReference>
<feature type="transmembrane region" description="Helical" evidence="8">
    <location>
        <begin position="333"/>
        <end position="354"/>
    </location>
</feature>
<keyword evidence="8" id="KW-0460">Magnesium</keyword>
<dbReference type="PANTHER" id="PTHR46494:SF1">
    <property type="entry name" value="CORA FAMILY METAL ION TRANSPORTER (EUROFUNG)"/>
    <property type="match status" value="1"/>
</dbReference>
<dbReference type="CDD" id="cd12828">
    <property type="entry name" value="TmCorA-like_1"/>
    <property type="match status" value="1"/>
</dbReference>
<evidence type="ECO:0000256" key="6">
    <source>
        <dbReference type="ARBA" id="ARBA00022989"/>
    </source>
</evidence>
<dbReference type="Proteomes" id="UP000248857">
    <property type="component" value="Unassembled WGS sequence"/>
</dbReference>
<keyword evidence="4 8" id="KW-1003">Cell membrane</keyword>
<name>A0A2W1JPA3_9CYAN</name>
<dbReference type="GO" id="GO:0015087">
    <property type="term" value="F:cobalt ion transmembrane transporter activity"/>
    <property type="evidence" value="ECO:0007669"/>
    <property type="project" value="UniProtKB-UniRule"/>
</dbReference>
<keyword evidence="7 8" id="KW-0472">Membrane</keyword>
<evidence type="ECO:0000256" key="8">
    <source>
        <dbReference type="RuleBase" id="RU362010"/>
    </source>
</evidence>
<keyword evidence="10" id="KW-1185">Reference proteome</keyword>
<evidence type="ECO:0000256" key="1">
    <source>
        <dbReference type="ARBA" id="ARBA00004651"/>
    </source>
</evidence>
<dbReference type="FunFam" id="1.20.58.340:FF:000012">
    <property type="entry name" value="Magnesium transport protein CorA"/>
    <property type="match status" value="1"/>
</dbReference>
<dbReference type="SUPFAM" id="SSF144083">
    <property type="entry name" value="Magnesium transport protein CorA, transmembrane region"/>
    <property type="match status" value="1"/>
</dbReference>
<dbReference type="AlphaFoldDB" id="A0A2W1JPA3"/>
<keyword evidence="6 8" id="KW-1133">Transmembrane helix</keyword>
<comment type="subcellular location">
    <subcellularLocation>
        <location evidence="1">Cell membrane</location>
        <topology evidence="1">Multi-pass membrane protein</topology>
    </subcellularLocation>
    <subcellularLocation>
        <location evidence="8">Membrane</location>
        <topology evidence="8">Multi-pass membrane protein</topology>
    </subcellularLocation>
</comment>
<keyword evidence="3 8" id="KW-0813">Transport</keyword>